<feature type="compositionally biased region" description="Basic and acidic residues" evidence="2">
    <location>
        <begin position="72"/>
        <end position="88"/>
    </location>
</feature>
<evidence type="ECO:0000256" key="2">
    <source>
        <dbReference type="SAM" id="MobiDB-lite"/>
    </source>
</evidence>
<dbReference type="AlphaFoldDB" id="A0A4P9Z141"/>
<evidence type="ECO:0000313" key="3">
    <source>
        <dbReference type="EMBL" id="RKP26203.1"/>
    </source>
</evidence>
<dbReference type="InterPro" id="IPR019734">
    <property type="entry name" value="TPR_rpt"/>
</dbReference>
<feature type="region of interest" description="Disordered" evidence="2">
    <location>
        <begin position="154"/>
        <end position="179"/>
    </location>
</feature>
<dbReference type="OrthoDB" id="515244at2759"/>
<feature type="region of interest" description="Disordered" evidence="2">
    <location>
        <begin position="72"/>
        <end position="109"/>
    </location>
</feature>
<sequence length="238" mass="26305">MPEAFKKYHQALQISPACNEAYIARADGYFQHKRYVEAQREYRKAQELNADHVHVHKQLDTLSRLVTPAMLKSHERERHPPSTAERKSMTPGLDTGAMQQGTSTAASEPATTAKTKYALNSSITMTTQAGFVMPEPEELLAQAGAAALSTRHSVASSDHDAASVASESRDSERIDHRDRHRGHRHHYLCAGQLGRFEGRGAQSRALLPIINRSTTRIAMDIFGAGSCQLVDCSIDFHT</sequence>
<feature type="repeat" description="TPR" evidence="1">
    <location>
        <begin position="19"/>
        <end position="52"/>
    </location>
</feature>
<dbReference type="SUPFAM" id="SSF48452">
    <property type="entry name" value="TPR-like"/>
    <property type="match status" value="1"/>
</dbReference>
<gene>
    <name evidence="3" type="ORF">SYNPS1DRAFT_28092</name>
</gene>
<dbReference type="EMBL" id="KZ989486">
    <property type="protein sequence ID" value="RKP26203.1"/>
    <property type="molecule type" value="Genomic_DNA"/>
</dbReference>
<accession>A0A4P9Z141</accession>
<organism evidence="3 4">
    <name type="scientific">Syncephalis pseudoplumigaleata</name>
    <dbReference type="NCBI Taxonomy" id="1712513"/>
    <lineage>
        <taxon>Eukaryota</taxon>
        <taxon>Fungi</taxon>
        <taxon>Fungi incertae sedis</taxon>
        <taxon>Zoopagomycota</taxon>
        <taxon>Zoopagomycotina</taxon>
        <taxon>Zoopagomycetes</taxon>
        <taxon>Zoopagales</taxon>
        <taxon>Piptocephalidaceae</taxon>
        <taxon>Syncephalis</taxon>
    </lineage>
</organism>
<dbReference type="Proteomes" id="UP000278143">
    <property type="component" value="Unassembled WGS sequence"/>
</dbReference>
<dbReference type="PROSITE" id="PS50005">
    <property type="entry name" value="TPR"/>
    <property type="match status" value="1"/>
</dbReference>
<name>A0A4P9Z141_9FUNG</name>
<keyword evidence="4" id="KW-1185">Reference proteome</keyword>
<protein>
    <submittedName>
        <fullName evidence="3">Uncharacterized protein</fullName>
    </submittedName>
</protein>
<evidence type="ECO:0000256" key="1">
    <source>
        <dbReference type="PROSITE-ProRule" id="PRU00339"/>
    </source>
</evidence>
<reference evidence="4" key="1">
    <citation type="journal article" date="2018" name="Nat. Microbiol.">
        <title>Leveraging single-cell genomics to expand the fungal tree of life.</title>
        <authorList>
            <person name="Ahrendt S.R."/>
            <person name="Quandt C.A."/>
            <person name="Ciobanu D."/>
            <person name="Clum A."/>
            <person name="Salamov A."/>
            <person name="Andreopoulos B."/>
            <person name="Cheng J.F."/>
            <person name="Woyke T."/>
            <person name="Pelin A."/>
            <person name="Henrissat B."/>
            <person name="Reynolds N.K."/>
            <person name="Benny G.L."/>
            <person name="Smith M.E."/>
            <person name="James T.Y."/>
            <person name="Grigoriev I.V."/>
        </authorList>
    </citation>
    <scope>NUCLEOTIDE SEQUENCE [LARGE SCALE GENOMIC DNA]</scope>
    <source>
        <strain evidence="4">Benny S71-1</strain>
    </source>
</reference>
<dbReference type="Gene3D" id="1.25.40.10">
    <property type="entry name" value="Tetratricopeptide repeat domain"/>
    <property type="match status" value="1"/>
</dbReference>
<feature type="compositionally biased region" description="Basic and acidic residues" evidence="2">
    <location>
        <begin position="157"/>
        <end position="177"/>
    </location>
</feature>
<proteinExistence type="predicted"/>
<dbReference type="InterPro" id="IPR011990">
    <property type="entry name" value="TPR-like_helical_dom_sf"/>
</dbReference>
<evidence type="ECO:0000313" key="4">
    <source>
        <dbReference type="Proteomes" id="UP000278143"/>
    </source>
</evidence>
<keyword evidence="1" id="KW-0802">TPR repeat</keyword>